<dbReference type="Gene3D" id="1.10.10.2840">
    <property type="entry name" value="PucR C-terminal helix-turn-helix domain"/>
    <property type="match status" value="1"/>
</dbReference>
<evidence type="ECO:0000259" key="2">
    <source>
        <dbReference type="Pfam" id="PF25906"/>
    </source>
</evidence>
<evidence type="ECO:0000259" key="1">
    <source>
        <dbReference type="Pfam" id="PF13556"/>
    </source>
</evidence>
<dbReference type="InterPro" id="IPR042070">
    <property type="entry name" value="PucR_C-HTH_sf"/>
</dbReference>
<sequence length="393" mass="42752">MSSDASILRPWHELPPEVAAVLRPELPALSREIIDAVRVEVPSYARGLEGPFGRGLTAGVEEALRQFVDGIEAGGRMPRARVYVDLGRGEMRAGRSLDTLLNAYRVGARVAWRRFAAAGEAARLPPPTLYRLAESIFAYIDALSAKSAEGYALEQSAAAGERNARRQRLVRLLVRDPPADPHDVEDAAREADWRLPEALAVLAFPEQERGRVVGRLPADAIVELVGDVVVAIVPDPGRSDRRRQLARAVGPRHHAALGPSVPWHEAALSLARARDVLALVAEDAVPGHGVIRADDHAAALLLRSDRRLAQELIDARLAPLDGLPAGSRARLLATLAAWIAAQGRLQVVAEQLHVHPQTARYRLGQLRELFGEALDDPRQRFELELALRADGAL</sequence>
<dbReference type="PANTHER" id="PTHR33744">
    <property type="entry name" value="CARBOHYDRATE DIACID REGULATOR"/>
    <property type="match status" value="1"/>
</dbReference>
<keyword evidence="4" id="KW-1185">Reference proteome</keyword>
<organism evidence="3 4">
    <name type="scientific">Conexibacter arvalis</name>
    <dbReference type="NCBI Taxonomy" id="912552"/>
    <lineage>
        <taxon>Bacteria</taxon>
        <taxon>Bacillati</taxon>
        <taxon>Actinomycetota</taxon>
        <taxon>Thermoleophilia</taxon>
        <taxon>Solirubrobacterales</taxon>
        <taxon>Conexibacteraceae</taxon>
        <taxon>Conexibacter</taxon>
    </lineage>
</organism>
<gene>
    <name evidence="3" type="ORF">BDZ31_003739</name>
</gene>
<comment type="caution">
    <text evidence="3">The sequence shown here is derived from an EMBL/GenBank/DDBJ whole genome shotgun (WGS) entry which is preliminary data.</text>
</comment>
<dbReference type="RefSeq" id="WP_183343912.1">
    <property type="nucleotide sequence ID" value="NZ_JACHNU010000006.1"/>
</dbReference>
<protein>
    <recommendedName>
        <fullName evidence="5">PucR family transcriptional regulator</fullName>
    </recommendedName>
</protein>
<evidence type="ECO:0008006" key="5">
    <source>
        <dbReference type="Google" id="ProtNLM"/>
    </source>
</evidence>
<dbReference type="InterPro" id="IPR058663">
    <property type="entry name" value="PucR-like_N"/>
</dbReference>
<accession>A0A840IH86</accession>
<dbReference type="Proteomes" id="UP000585272">
    <property type="component" value="Unassembled WGS sequence"/>
</dbReference>
<dbReference type="InterPro" id="IPR051448">
    <property type="entry name" value="CdaR-like_regulators"/>
</dbReference>
<dbReference type="InterPro" id="IPR025736">
    <property type="entry name" value="PucR_C-HTH_dom"/>
</dbReference>
<name>A0A840IH86_9ACTN</name>
<feature type="domain" description="PucR C-terminal helix-turn-helix" evidence="1">
    <location>
        <begin position="331"/>
        <end position="389"/>
    </location>
</feature>
<dbReference type="Pfam" id="PF25906">
    <property type="entry name" value="PucR-like_N"/>
    <property type="match status" value="1"/>
</dbReference>
<dbReference type="PANTHER" id="PTHR33744:SF1">
    <property type="entry name" value="DNA-BINDING TRANSCRIPTIONAL ACTIVATOR ADER"/>
    <property type="match status" value="1"/>
</dbReference>
<evidence type="ECO:0000313" key="4">
    <source>
        <dbReference type="Proteomes" id="UP000585272"/>
    </source>
</evidence>
<dbReference type="AlphaFoldDB" id="A0A840IH86"/>
<reference evidence="3 4" key="1">
    <citation type="submission" date="2020-08" db="EMBL/GenBank/DDBJ databases">
        <title>Genomic Encyclopedia of Archaeal and Bacterial Type Strains, Phase II (KMG-II): from individual species to whole genera.</title>
        <authorList>
            <person name="Goeker M."/>
        </authorList>
    </citation>
    <scope>NUCLEOTIDE SEQUENCE [LARGE SCALE GENOMIC DNA]</scope>
    <source>
        <strain evidence="3 4">DSM 23288</strain>
    </source>
</reference>
<feature type="domain" description="PucR-like N-terminal" evidence="2">
    <location>
        <begin position="11"/>
        <end position="174"/>
    </location>
</feature>
<proteinExistence type="predicted"/>
<dbReference type="Pfam" id="PF13556">
    <property type="entry name" value="HTH_30"/>
    <property type="match status" value="1"/>
</dbReference>
<dbReference type="EMBL" id="JACHNU010000006">
    <property type="protein sequence ID" value="MBB4664136.1"/>
    <property type="molecule type" value="Genomic_DNA"/>
</dbReference>
<evidence type="ECO:0000313" key="3">
    <source>
        <dbReference type="EMBL" id="MBB4664136.1"/>
    </source>
</evidence>